<evidence type="ECO:0000313" key="6">
    <source>
        <dbReference type="Proteomes" id="UP001597502"/>
    </source>
</evidence>
<dbReference type="RefSeq" id="WP_382395530.1">
    <property type="nucleotide sequence ID" value="NZ_JBHUNA010000039.1"/>
</dbReference>
<comment type="caution">
    <text evidence="5">The sequence shown here is derived from an EMBL/GenBank/DDBJ whole genome shotgun (WGS) entry which is preliminary data.</text>
</comment>
<evidence type="ECO:0000313" key="5">
    <source>
        <dbReference type="EMBL" id="MFD2762229.1"/>
    </source>
</evidence>
<feature type="transmembrane region" description="Helical" evidence="3">
    <location>
        <begin position="183"/>
        <end position="201"/>
    </location>
</feature>
<gene>
    <name evidence="5" type="ORF">ACFSUO_14820</name>
</gene>
<feature type="domain" description="Acyltransferase 3" evidence="4">
    <location>
        <begin position="4"/>
        <end position="301"/>
    </location>
</feature>
<dbReference type="PANTHER" id="PTHR37312">
    <property type="entry name" value="MEMBRANE-BOUND ACYLTRANSFERASE YKRP-RELATED"/>
    <property type="match status" value="1"/>
</dbReference>
<keyword evidence="6" id="KW-1185">Reference proteome</keyword>
<feature type="transmembrane region" description="Helical" evidence="3">
    <location>
        <begin position="128"/>
        <end position="146"/>
    </location>
</feature>
<keyword evidence="5" id="KW-0808">Transferase</keyword>
<accession>A0ABW5VCC8</accession>
<feature type="transmembrane region" description="Helical" evidence="3">
    <location>
        <begin position="104"/>
        <end position="123"/>
    </location>
</feature>
<feature type="transmembrane region" description="Helical" evidence="3">
    <location>
        <begin position="256"/>
        <end position="274"/>
    </location>
</feature>
<protein>
    <submittedName>
        <fullName evidence="5">Acyltransferase family protein</fullName>
    </submittedName>
</protein>
<comment type="subcellular location">
    <subcellularLocation>
        <location evidence="1">Membrane</location>
    </subcellularLocation>
</comment>
<dbReference type="GO" id="GO:0016746">
    <property type="term" value="F:acyltransferase activity"/>
    <property type="evidence" value="ECO:0007669"/>
    <property type="project" value="UniProtKB-KW"/>
</dbReference>
<feature type="transmembrane region" description="Helical" evidence="3">
    <location>
        <begin position="73"/>
        <end position="92"/>
    </location>
</feature>
<feature type="transmembrane region" description="Helical" evidence="3">
    <location>
        <begin position="37"/>
        <end position="57"/>
    </location>
</feature>
<dbReference type="Pfam" id="PF01757">
    <property type="entry name" value="Acyl_transf_3"/>
    <property type="match status" value="1"/>
</dbReference>
<sequence>MERNAFFDNAKLVLIFLVVFGHVIQPFRDAAAGMNTLYLWIYTFHMPAFIFLAGFFAKGSGKINYMTKMAKKLLLPYFIFQLLYTGYFFLIGKEDWQAGMFYPHWSLWFLFSLFCWHLLLAWFKKLPAATGLAISIGIGLIVGLFGDIGHTFSLSRTFVFFPFFLLGYWMTKEQLAWLRRTQVRVAALVVMAAIAVAIYVAPDFNSGWLLASKSYSDLGMPDLGVLARLLVYVTSALMAASVLAWMPSHHSRLTHLGARTLYVYLLHGFFIQFFREADLFAVNHVIDVIGLGLMAALIVLVLASRPVLGIWQPFVEGKLSMLKGMISDRFGYRQDQTKTSA</sequence>
<feature type="transmembrane region" description="Helical" evidence="3">
    <location>
        <begin position="225"/>
        <end position="244"/>
    </location>
</feature>
<evidence type="ECO:0000256" key="3">
    <source>
        <dbReference type="SAM" id="Phobius"/>
    </source>
</evidence>
<dbReference type="InterPro" id="IPR052734">
    <property type="entry name" value="Nod_factor_acetyltransferase"/>
</dbReference>
<dbReference type="EMBL" id="JBHUNA010000039">
    <property type="protein sequence ID" value="MFD2762229.1"/>
    <property type="molecule type" value="Genomic_DNA"/>
</dbReference>
<keyword evidence="3" id="KW-0812">Transmembrane</keyword>
<evidence type="ECO:0000259" key="4">
    <source>
        <dbReference type="Pfam" id="PF01757"/>
    </source>
</evidence>
<keyword evidence="3" id="KW-1133">Transmembrane helix</keyword>
<dbReference type="PANTHER" id="PTHR37312:SF1">
    <property type="entry name" value="MEMBRANE-BOUND ACYLTRANSFERASE YKRP-RELATED"/>
    <property type="match status" value="1"/>
</dbReference>
<reference evidence="6" key="1">
    <citation type="journal article" date="2019" name="Int. J. Syst. Evol. Microbiol.">
        <title>The Global Catalogue of Microorganisms (GCM) 10K type strain sequencing project: providing services to taxonomists for standard genome sequencing and annotation.</title>
        <authorList>
            <consortium name="The Broad Institute Genomics Platform"/>
            <consortium name="The Broad Institute Genome Sequencing Center for Infectious Disease"/>
            <person name="Wu L."/>
            <person name="Ma J."/>
        </authorList>
    </citation>
    <scope>NUCLEOTIDE SEQUENCE [LARGE SCALE GENOMIC DNA]</scope>
    <source>
        <strain evidence="6">TISTR 1535</strain>
    </source>
</reference>
<keyword evidence="3" id="KW-0472">Membrane</keyword>
<organism evidence="5 6">
    <name type="scientific">Lentibacillus juripiscarius</name>
    <dbReference type="NCBI Taxonomy" id="257446"/>
    <lineage>
        <taxon>Bacteria</taxon>
        <taxon>Bacillati</taxon>
        <taxon>Bacillota</taxon>
        <taxon>Bacilli</taxon>
        <taxon>Bacillales</taxon>
        <taxon>Bacillaceae</taxon>
        <taxon>Lentibacillus</taxon>
    </lineage>
</organism>
<proteinExistence type="inferred from homology"/>
<keyword evidence="5" id="KW-0012">Acyltransferase</keyword>
<dbReference type="InterPro" id="IPR002656">
    <property type="entry name" value="Acyl_transf_3_dom"/>
</dbReference>
<comment type="similarity">
    <text evidence="2">Belongs to the acyltransferase 3 family.</text>
</comment>
<feature type="transmembrane region" description="Helical" evidence="3">
    <location>
        <begin position="152"/>
        <end position="171"/>
    </location>
</feature>
<feature type="transmembrane region" description="Helical" evidence="3">
    <location>
        <begin position="280"/>
        <end position="303"/>
    </location>
</feature>
<evidence type="ECO:0000256" key="2">
    <source>
        <dbReference type="ARBA" id="ARBA00007400"/>
    </source>
</evidence>
<feature type="transmembrane region" description="Helical" evidence="3">
    <location>
        <begin position="12"/>
        <end position="31"/>
    </location>
</feature>
<name>A0ABW5VCC8_9BACI</name>
<evidence type="ECO:0000256" key="1">
    <source>
        <dbReference type="ARBA" id="ARBA00004370"/>
    </source>
</evidence>
<dbReference type="Proteomes" id="UP001597502">
    <property type="component" value="Unassembled WGS sequence"/>
</dbReference>